<dbReference type="SUPFAM" id="SSF52540">
    <property type="entry name" value="P-loop containing nucleoside triphosphate hydrolases"/>
    <property type="match status" value="1"/>
</dbReference>
<proteinExistence type="predicted"/>
<dbReference type="PANTHER" id="PTHR37816:SF2">
    <property type="entry name" value="DNA TOPOLOGY MODULATION PROTEIN FLAR-RELATED PROTEIN"/>
    <property type="match status" value="1"/>
</dbReference>
<dbReference type="InterPro" id="IPR052922">
    <property type="entry name" value="Cytidylate_Kinase-2"/>
</dbReference>
<dbReference type="Pfam" id="PF13238">
    <property type="entry name" value="AAA_18"/>
    <property type="match status" value="1"/>
</dbReference>
<sequence length="175" mass="21014">MSEHIPCKIRIIGSVGSGKTTLARKLSAKLRIPYYELDNVVWKRHVPKDIRRADEERNQLFNHMMQTNAWIIEGSHFSEWVFPSFHLADCIIFLDTNVSIRKYRIVRRYMLQLLKLEKSNYKPTFDIFKNMFVWNHGFEHQIKPKVQDLLRQYDRKSVTIRNSYDLTCFLNSFEN</sequence>
<evidence type="ECO:0000313" key="1">
    <source>
        <dbReference type="EMBL" id="MFC5448647.1"/>
    </source>
</evidence>
<gene>
    <name evidence="1" type="ORF">ACFPOG_10260</name>
</gene>
<keyword evidence="2" id="KW-1185">Reference proteome</keyword>
<dbReference type="PANTHER" id="PTHR37816">
    <property type="entry name" value="YALI0E33011P"/>
    <property type="match status" value="1"/>
</dbReference>
<dbReference type="EMBL" id="JBHSMJ010000009">
    <property type="protein sequence ID" value="MFC5448647.1"/>
    <property type="molecule type" value="Genomic_DNA"/>
</dbReference>
<dbReference type="RefSeq" id="WP_377524254.1">
    <property type="nucleotide sequence ID" value="NZ_JBHSMJ010000009.1"/>
</dbReference>
<dbReference type="Proteomes" id="UP001596044">
    <property type="component" value="Unassembled WGS sequence"/>
</dbReference>
<evidence type="ECO:0000313" key="2">
    <source>
        <dbReference type="Proteomes" id="UP001596044"/>
    </source>
</evidence>
<protein>
    <submittedName>
        <fullName evidence="1">AAA family ATPase</fullName>
    </submittedName>
</protein>
<comment type="caution">
    <text evidence="1">The sequence shown here is derived from an EMBL/GenBank/DDBJ whole genome shotgun (WGS) entry which is preliminary data.</text>
</comment>
<dbReference type="InterPro" id="IPR027417">
    <property type="entry name" value="P-loop_NTPase"/>
</dbReference>
<dbReference type="Gene3D" id="3.40.50.300">
    <property type="entry name" value="P-loop containing nucleotide triphosphate hydrolases"/>
    <property type="match status" value="1"/>
</dbReference>
<reference evidence="2" key="1">
    <citation type="journal article" date="2019" name="Int. J. Syst. Evol. Microbiol.">
        <title>The Global Catalogue of Microorganisms (GCM) 10K type strain sequencing project: providing services to taxonomists for standard genome sequencing and annotation.</title>
        <authorList>
            <consortium name="The Broad Institute Genomics Platform"/>
            <consortium name="The Broad Institute Genome Sequencing Center for Infectious Disease"/>
            <person name="Wu L."/>
            <person name="Ma J."/>
        </authorList>
    </citation>
    <scope>NUCLEOTIDE SEQUENCE [LARGE SCALE GENOMIC DNA]</scope>
    <source>
        <strain evidence="2">KACC 11904</strain>
    </source>
</reference>
<accession>A0ABW0K6K5</accession>
<name>A0ABW0K6K5_9BACL</name>
<organism evidence="1 2">
    <name type="scientific">Paenibacillus aestuarii</name>
    <dbReference type="NCBI Taxonomy" id="516965"/>
    <lineage>
        <taxon>Bacteria</taxon>
        <taxon>Bacillati</taxon>
        <taxon>Bacillota</taxon>
        <taxon>Bacilli</taxon>
        <taxon>Bacillales</taxon>
        <taxon>Paenibacillaceae</taxon>
        <taxon>Paenibacillus</taxon>
    </lineage>
</organism>